<dbReference type="SUPFAM" id="SSF46689">
    <property type="entry name" value="Homeodomain-like"/>
    <property type="match status" value="1"/>
</dbReference>
<dbReference type="Pfam" id="PF02311">
    <property type="entry name" value="AraC_binding"/>
    <property type="match status" value="1"/>
</dbReference>
<keyword evidence="6" id="KW-1185">Reference proteome</keyword>
<keyword evidence="1" id="KW-0805">Transcription regulation</keyword>
<dbReference type="Gene3D" id="1.10.10.60">
    <property type="entry name" value="Homeodomain-like"/>
    <property type="match status" value="2"/>
</dbReference>
<dbReference type="PANTHER" id="PTHR43280">
    <property type="entry name" value="ARAC-FAMILY TRANSCRIPTIONAL REGULATOR"/>
    <property type="match status" value="1"/>
</dbReference>
<dbReference type="InterPro" id="IPR018060">
    <property type="entry name" value="HTH_AraC"/>
</dbReference>
<evidence type="ECO:0000313" key="6">
    <source>
        <dbReference type="Proteomes" id="UP001652445"/>
    </source>
</evidence>
<gene>
    <name evidence="5" type="ORF">OB236_25490</name>
</gene>
<proteinExistence type="predicted"/>
<dbReference type="InterPro" id="IPR003313">
    <property type="entry name" value="AraC-bd"/>
</dbReference>
<accession>A0ABT2UN09</accession>
<dbReference type="InterPro" id="IPR037923">
    <property type="entry name" value="HTH-like"/>
</dbReference>
<protein>
    <submittedName>
        <fullName evidence="5">AraC family transcriptional regulator</fullName>
    </submittedName>
</protein>
<dbReference type="EMBL" id="JAOQIO010000094">
    <property type="protein sequence ID" value="MCU6795471.1"/>
    <property type="molecule type" value="Genomic_DNA"/>
</dbReference>
<evidence type="ECO:0000256" key="2">
    <source>
        <dbReference type="ARBA" id="ARBA00023125"/>
    </source>
</evidence>
<dbReference type="Proteomes" id="UP001652445">
    <property type="component" value="Unassembled WGS sequence"/>
</dbReference>
<keyword evidence="3" id="KW-0804">Transcription</keyword>
<dbReference type="Pfam" id="PF12833">
    <property type="entry name" value="HTH_18"/>
    <property type="match status" value="1"/>
</dbReference>
<dbReference type="PANTHER" id="PTHR43280:SF30">
    <property type="entry name" value="MMSAB OPERON REGULATORY PROTEIN"/>
    <property type="match status" value="1"/>
</dbReference>
<dbReference type="PROSITE" id="PS00041">
    <property type="entry name" value="HTH_ARAC_FAMILY_1"/>
    <property type="match status" value="1"/>
</dbReference>
<dbReference type="PRINTS" id="PR00032">
    <property type="entry name" value="HTHARAC"/>
</dbReference>
<comment type="caution">
    <text evidence="5">The sequence shown here is derived from an EMBL/GenBank/DDBJ whole genome shotgun (WGS) entry which is preliminary data.</text>
</comment>
<dbReference type="InterPro" id="IPR020449">
    <property type="entry name" value="Tscrpt_reg_AraC-type_HTH"/>
</dbReference>
<sequence>MDYMISPQPLRTIDCKVDSSKLYVQSLRITNVGHLPGRTMIRQQATFSKWAIVYITGGKGSYQVNDGVRQPVEQGSLFWFYPGAEFHYGPDRNGYWDEFYFTIEGTRIQEWIDHWGIKRDKVLKVGTDDAQYNKIERIFLLMESGVPASIDRASLLLESMLYEFILNANEQPESNRMHKMIPIMDDISNFLNEPIDADKIAKRHHISVSTLRRNVSEYTGYPFNEYVHRLKIAEAKNILINSELSIKEIAHQLGYTDVFYFSRLFKQYVGVAPNTYRKHM</sequence>
<evidence type="ECO:0000313" key="5">
    <source>
        <dbReference type="EMBL" id="MCU6795471.1"/>
    </source>
</evidence>
<organism evidence="5 6">
    <name type="scientific">Paenibacillus baimaensis</name>
    <dbReference type="NCBI Taxonomy" id="2982185"/>
    <lineage>
        <taxon>Bacteria</taxon>
        <taxon>Bacillati</taxon>
        <taxon>Bacillota</taxon>
        <taxon>Bacilli</taxon>
        <taxon>Bacillales</taxon>
        <taxon>Paenibacillaceae</taxon>
        <taxon>Paenibacillus</taxon>
    </lineage>
</organism>
<evidence type="ECO:0000256" key="1">
    <source>
        <dbReference type="ARBA" id="ARBA00023015"/>
    </source>
</evidence>
<dbReference type="SMART" id="SM00342">
    <property type="entry name" value="HTH_ARAC"/>
    <property type="match status" value="1"/>
</dbReference>
<reference evidence="5 6" key="1">
    <citation type="submission" date="2022-09" db="EMBL/GenBank/DDBJ databases">
        <authorList>
            <person name="Han X.L."/>
            <person name="Wang Q."/>
            <person name="Lu T."/>
        </authorList>
    </citation>
    <scope>NUCLEOTIDE SEQUENCE [LARGE SCALE GENOMIC DNA]</scope>
    <source>
        <strain evidence="5 6">WQ 127069</strain>
    </source>
</reference>
<name>A0ABT2UN09_9BACL</name>
<evidence type="ECO:0000259" key="4">
    <source>
        <dbReference type="PROSITE" id="PS01124"/>
    </source>
</evidence>
<dbReference type="Gene3D" id="2.60.120.280">
    <property type="entry name" value="Regulatory protein AraC"/>
    <property type="match status" value="1"/>
</dbReference>
<dbReference type="PROSITE" id="PS01124">
    <property type="entry name" value="HTH_ARAC_FAMILY_2"/>
    <property type="match status" value="1"/>
</dbReference>
<dbReference type="InterPro" id="IPR009057">
    <property type="entry name" value="Homeodomain-like_sf"/>
</dbReference>
<keyword evidence="2" id="KW-0238">DNA-binding</keyword>
<dbReference type="InterPro" id="IPR018062">
    <property type="entry name" value="HTH_AraC-typ_CS"/>
</dbReference>
<dbReference type="SUPFAM" id="SSF51215">
    <property type="entry name" value="Regulatory protein AraC"/>
    <property type="match status" value="1"/>
</dbReference>
<feature type="domain" description="HTH araC/xylS-type" evidence="4">
    <location>
        <begin position="181"/>
        <end position="279"/>
    </location>
</feature>
<evidence type="ECO:0000256" key="3">
    <source>
        <dbReference type="ARBA" id="ARBA00023163"/>
    </source>
</evidence>